<dbReference type="Proteomes" id="UP001341840">
    <property type="component" value="Unassembled WGS sequence"/>
</dbReference>
<sequence length="323" mass="36610">MDRVMRQFGLAQGIPGEARSLGGNHNKCLTGPKNKNWRNEYRDWIGQWLNRVPVWHPNYSPPVGVPLDDYITWHNGNYKAFLELSAFDANQGHHDDTDGPEEELEQSQQTYYVPQRSPTPDPHAFNALCGMANDHEMTQQAKVTEENQVEAQQTNQAIPGRLSVDSHFNAPVASGHSAARQSFDSSRSFNRRGIVEDGVRRANTARDIDLNFNASSIQEDEEAARYTRRMDTYRSNSDDTDMDEDEEEDYLVMDADDDDNEGDASDSAAGSSTSNDVGMRYELRTENSRHSPNRFTPSDWSTKDLKKGASRLYKNVKVRVKKK</sequence>
<feature type="compositionally biased region" description="Acidic residues" evidence="1">
    <location>
        <begin position="238"/>
        <end position="264"/>
    </location>
</feature>
<comment type="caution">
    <text evidence="2">The sequence shown here is derived from an EMBL/GenBank/DDBJ whole genome shotgun (WGS) entry which is preliminary data.</text>
</comment>
<proteinExistence type="predicted"/>
<feature type="region of interest" description="Disordered" evidence="1">
    <location>
        <begin position="166"/>
        <end position="186"/>
    </location>
</feature>
<protein>
    <submittedName>
        <fullName evidence="2">Uncharacterized protein</fullName>
    </submittedName>
</protein>
<dbReference type="EMBL" id="JASCZI010060877">
    <property type="protein sequence ID" value="MED6136549.1"/>
    <property type="molecule type" value="Genomic_DNA"/>
</dbReference>
<reference evidence="2 3" key="1">
    <citation type="journal article" date="2023" name="Plants (Basel)">
        <title>Bridging the Gap: Combining Genomics and Transcriptomics Approaches to Understand Stylosanthes scabra, an Orphan Legume from the Brazilian Caatinga.</title>
        <authorList>
            <person name="Ferreira-Neto J.R.C."/>
            <person name="da Silva M.D."/>
            <person name="Binneck E."/>
            <person name="de Melo N.F."/>
            <person name="da Silva R.H."/>
            <person name="de Melo A.L.T.M."/>
            <person name="Pandolfi V."/>
            <person name="Bustamante F.O."/>
            <person name="Brasileiro-Vidal A.C."/>
            <person name="Benko-Iseppon A.M."/>
        </authorList>
    </citation>
    <scope>NUCLEOTIDE SEQUENCE [LARGE SCALE GENOMIC DNA]</scope>
    <source>
        <tissue evidence="2">Leaves</tissue>
    </source>
</reference>
<organism evidence="2 3">
    <name type="scientific">Stylosanthes scabra</name>
    <dbReference type="NCBI Taxonomy" id="79078"/>
    <lineage>
        <taxon>Eukaryota</taxon>
        <taxon>Viridiplantae</taxon>
        <taxon>Streptophyta</taxon>
        <taxon>Embryophyta</taxon>
        <taxon>Tracheophyta</taxon>
        <taxon>Spermatophyta</taxon>
        <taxon>Magnoliopsida</taxon>
        <taxon>eudicotyledons</taxon>
        <taxon>Gunneridae</taxon>
        <taxon>Pentapetalae</taxon>
        <taxon>rosids</taxon>
        <taxon>fabids</taxon>
        <taxon>Fabales</taxon>
        <taxon>Fabaceae</taxon>
        <taxon>Papilionoideae</taxon>
        <taxon>50 kb inversion clade</taxon>
        <taxon>dalbergioids sensu lato</taxon>
        <taxon>Dalbergieae</taxon>
        <taxon>Pterocarpus clade</taxon>
        <taxon>Stylosanthes</taxon>
    </lineage>
</organism>
<feature type="compositionally biased region" description="Basic and acidic residues" evidence="1">
    <location>
        <begin position="279"/>
        <end position="289"/>
    </location>
</feature>
<name>A0ABU6SKH2_9FABA</name>
<gene>
    <name evidence="2" type="ORF">PIB30_057033</name>
</gene>
<feature type="compositionally biased region" description="Basic and acidic residues" evidence="1">
    <location>
        <begin position="223"/>
        <end position="232"/>
    </location>
</feature>
<evidence type="ECO:0000313" key="2">
    <source>
        <dbReference type="EMBL" id="MED6136549.1"/>
    </source>
</evidence>
<keyword evidence="3" id="KW-1185">Reference proteome</keyword>
<feature type="compositionally biased region" description="Low complexity" evidence="1">
    <location>
        <begin position="265"/>
        <end position="276"/>
    </location>
</feature>
<evidence type="ECO:0000256" key="1">
    <source>
        <dbReference type="SAM" id="MobiDB-lite"/>
    </source>
</evidence>
<evidence type="ECO:0000313" key="3">
    <source>
        <dbReference type="Proteomes" id="UP001341840"/>
    </source>
</evidence>
<accession>A0ABU6SKH2</accession>
<feature type="region of interest" description="Disordered" evidence="1">
    <location>
        <begin position="220"/>
        <end position="303"/>
    </location>
</feature>